<evidence type="ECO:0000313" key="2">
    <source>
        <dbReference type="Proteomes" id="UP000756921"/>
    </source>
</evidence>
<evidence type="ECO:0000313" key="1">
    <source>
        <dbReference type="EMBL" id="KAF9735910.1"/>
    </source>
</evidence>
<protein>
    <submittedName>
        <fullName evidence="1">Uncharacterized protein</fullName>
    </submittedName>
</protein>
<comment type="caution">
    <text evidence="1">The sequence shown here is derived from an EMBL/GenBank/DDBJ whole genome shotgun (WGS) entry which is preliminary data.</text>
</comment>
<keyword evidence="2" id="KW-1185">Reference proteome</keyword>
<name>A0A9P6KR96_9PLEO</name>
<organism evidence="1 2">
    <name type="scientific">Paraphaeosphaeria minitans</name>
    <dbReference type="NCBI Taxonomy" id="565426"/>
    <lineage>
        <taxon>Eukaryota</taxon>
        <taxon>Fungi</taxon>
        <taxon>Dikarya</taxon>
        <taxon>Ascomycota</taxon>
        <taxon>Pezizomycotina</taxon>
        <taxon>Dothideomycetes</taxon>
        <taxon>Pleosporomycetidae</taxon>
        <taxon>Pleosporales</taxon>
        <taxon>Massarineae</taxon>
        <taxon>Didymosphaeriaceae</taxon>
        <taxon>Paraphaeosphaeria</taxon>
    </lineage>
</organism>
<dbReference type="EMBL" id="WJXW01000005">
    <property type="protein sequence ID" value="KAF9735910.1"/>
    <property type="molecule type" value="Genomic_DNA"/>
</dbReference>
<dbReference type="Proteomes" id="UP000756921">
    <property type="component" value="Unassembled WGS sequence"/>
</dbReference>
<gene>
    <name evidence="1" type="ORF">PMIN01_05825</name>
</gene>
<sequence length="100" mass="10498">MLSSAVFSLLCCDVDRRRNFAAFCWTPQSEASLAAAPVHTTHARCPPFFLTRAVCCSCYPPVTVSAAPAPPSPPSSNSHLLSSTSLDAQLARSTATNAAD</sequence>
<accession>A0A9P6KR96</accession>
<reference evidence="1" key="1">
    <citation type="journal article" date="2020" name="Mol. Plant Microbe Interact.">
        <title>Genome Sequence of the Biocontrol Agent Coniothyrium minitans strain Conio (IMI 134523).</title>
        <authorList>
            <person name="Patel D."/>
            <person name="Shittu T.A."/>
            <person name="Baroncelli R."/>
            <person name="Muthumeenakshi S."/>
            <person name="Osborne T.H."/>
            <person name="Janganan T.K."/>
            <person name="Sreenivasaprasad S."/>
        </authorList>
    </citation>
    <scope>NUCLEOTIDE SEQUENCE</scope>
    <source>
        <strain evidence="1">Conio</strain>
    </source>
</reference>
<dbReference type="AlphaFoldDB" id="A0A9P6KR96"/>
<proteinExistence type="predicted"/>